<comment type="caution">
    <text evidence="9">The sequence shown here is derived from an EMBL/GenBank/DDBJ whole genome shotgun (WGS) entry which is preliminary data.</text>
</comment>
<evidence type="ECO:0000256" key="6">
    <source>
        <dbReference type="SAM" id="MobiDB-lite"/>
    </source>
</evidence>
<name>A0A395T9P2_9HYPO</name>
<evidence type="ECO:0000256" key="3">
    <source>
        <dbReference type="ARBA" id="ARBA00022989"/>
    </source>
</evidence>
<feature type="transmembrane region" description="Helical" evidence="7">
    <location>
        <begin position="145"/>
        <end position="164"/>
    </location>
</feature>
<dbReference type="InterPro" id="IPR049326">
    <property type="entry name" value="Rhodopsin_dom_fungi"/>
</dbReference>
<evidence type="ECO:0000313" key="10">
    <source>
        <dbReference type="Proteomes" id="UP000266234"/>
    </source>
</evidence>
<keyword evidence="4 7" id="KW-0472">Membrane</keyword>
<comment type="similarity">
    <text evidence="5">Belongs to the SAT4 family.</text>
</comment>
<dbReference type="OrthoDB" id="444631at2759"/>
<keyword evidence="3 7" id="KW-1133">Transmembrane helix</keyword>
<evidence type="ECO:0000256" key="7">
    <source>
        <dbReference type="SAM" id="Phobius"/>
    </source>
</evidence>
<dbReference type="EMBL" id="PXOG01000011">
    <property type="protein sequence ID" value="RGP81403.1"/>
    <property type="molecule type" value="Genomic_DNA"/>
</dbReference>
<evidence type="ECO:0000256" key="4">
    <source>
        <dbReference type="ARBA" id="ARBA00023136"/>
    </source>
</evidence>
<feature type="transmembrane region" description="Helical" evidence="7">
    <location>
        <begin position="6"/>
        <end position="29"/>
    </location>
</feature>
<keyword evidence="10" id="KW-1185">Reference proteome</keyword>
<reference evidence="9 10" key="1">
    <citation type="journal article" date="2018" name="PLoS Pathog.">
        <title>Evolution of structural diversity of trichothecenes, a family of toxins produced by plant pathogenic and entomopathogenic fungi.</title>
        <authorList>
            <person name="Proctor R.H."/>
            <person name="McCormick S.P."/>
            <person name="Kim H.S."/>
            <person name="Cardoza R.E."/>
            <person name="Stanley A.M."/>
            <person name="Lindo L."/>
            <person name="Kelly A."/>
            <person name="Brown D.W."/>
            <person name="Lee T."/>
            <person name="Vaughan M.M."/>
            <person name="Alexander N.J."/>
            <person name="Busman M."/>
            <person name="Gutierrez S."/>
        </authorList>
    </citation>
    <scope>NUCLEOTIDE SEQUENCE [LARGE SCALE GENOMIC DNA]</scope>
    <source>
        <strain evidence="9 10">NRRL 20695</strain>
    </source>
</reference>
<feature type="transmembrane region" description="Helical" evidence="7">
    <location>
        <begin position="211"/>
        <end position="231"/>
    </location>
</feature>
<accession>A0A395T9P2</accession>
<dbReference type="PANTHER" id="PTHR33048">
    <property type="entry name" value="PTH11-LIKE INTEGRAL MEMBRANE PROTEIN (AFU_ORTHOLOGUE AFUA_5G11245)"/>
    <property type="match status" value="1"/>
</dbReference>
<dbReference type="PANTHER" id="PTHR33048:SF92">
    <property type="entry name" value="INTEGRAL MEMBRANE PROTEIN"/>
    <property type="match status" value="1"/>
</dbReference>
<comment type="subcellular location">
    <subcellularLocation>
        <location evidence="1">Membrane</location>
        <topology evidence="1">Multi-pass membrane protein</topology>
    </subcellularLocation>
</comment>
<dbReference type="Proteomes" id="UP000266234">
    <property type="component" value="Unassembled WGS sequence"/>
</dbReference>
<dbReference type="STRING" id="694270.A0A395T9P2"/>
<protein>
    <recommendedName>
        <fullName evidence="8">Rhodopsin domain-containing protein</fullName>
    </recommendedName>
</protein>
<gene>
    <name evidence="9" type="ORF">FLONG3_547</name>
</gene>
<feature type="transmembrane region" description="Helical" evidence="7">
    <location>
        <begin position="176"/>
        <end position="199"/>
    </location>
</feature>
<feature type="region of interest" description="Disordered" evidence="6">
    <location>
        <begin position="243"/>
        <end position="262"/>
    </location>
</feature>
<evidence type="ECO:0000256" key="1">
    <source>
        <dbReference type="ARBA" id="ARBA00004141"/>
    </source>
</evidence>
<evidence type="ECO:0000313" key="9">
    <source>
        <dbReference type="EMBL" id="RGP81403.1"/>
    </source>
</evidence>
<dbReference type="GO" id="GO:0016020">
    <property type="term" value="C:membrane"/>
    <property type="evidence" value="ECO:0007669"/>
    <property type="project" value="UniProtKB-SubCell"/>
</dbReference>
<dbReference type="InterPro" id="IPR052337">
    <property type="entry name" value="SAT4-like"/>
</dbReference>
<proteinExistence type="inferred from homology"/>
<dbReference type="AlphaFoldDB" id="A0A395T9P2"/>
<organism evidence="9 10">
    <name type="scientific">Fusarium longipes</name>
    <dbReference type="NCBI Taxonomy" id="694270"/>
    <lineage>
        <taxon>Eukaryota</taxon>
        <taxon>Fungi</taxon>
        <taxon>Dikarya</taxon>
        <taxon>Ascomycota</taxon>
        <taxon>Pezizomycotina</taxon>
        <taxon>Sordariomycetes</taxon>
        <taxon>Hypocreomycetidae</taxon>
        <taxon>Hypocreales</taxon>
        <taxon>Nectriaceae</taxon>
        <taxon>Fusarium</taxon>
    </lineage>
</organism>
<feature type="domain" description="Rhodopsin" evidence="8">
    <location>
        <begin position="139"/>
        <end position="236"/>
    </location>
</feature>
<evidence type="ECO:0000256" key="5">
    <source>
        <dbReference type="ARBA" id="ARBA00038359"/>
    </source>
</evidence>
<sequence>MEISTSIVIQVVAISLALLVTILRGWVRIGLEHRALTTPDYLVWCGWLSSLGWFICSIKALNIGKEHPVDPETGATDSVEYLKTVFISCYFFDVGLYWPKASIVVFYWWLIPKGFKLLRMALYLTTGSLENQLKSTWNSMTGFTINWALNISTDLSLFCLPFFVISSLKLHRRQRIGLIGVFSLGLITILISTARFMAYIITDYQLDDASGNAWCTIEMSTAVIVVSLPGLKSLLVRVTSPSNTADRSTNAYAHTSSRQPSGNRAFASRAVAQDNGFDDELELIRYGQNSSAAEVGAMDDAGNRFIKEAVVVTKDFTVAREVS</sequence>
<dbReference type="Pfam" id="PF20684">
    <property type="entry name" value="Fung_rhodopsin"/>
    <property type="match status" value="1"/>
</dbReference>
<evidence type="ECO:0000259" key="8">
    <source>
        <dbReference type="Pfam" id="PF20684"/>
    </source>
</evidence>
<evidence type="ECO:0000256" key="2">
    <source>
        <dbReference type="ARBA" id="ARBA00022692"/>
    </source>
</evidence>
<keyword evidence="2 7" id="KW-0812">Transmembrane</keyword>